<protein>
    <submittedName>
        <fullName evidence="2">Helix-turn-helix transcriptional regulator</fullName>
    </submittedName>
</protein>
<dbReference type="InterPro" id="IPR010982">
    <property type="entry name" value="Lambda_DNA-bd_dom_sf"/>
</dbReference>
<reference evidence="2" key="2">
    <citation type="journal article" date="2021" name="PeerJ">
        <title>Extensive microbial diversity within the chicken gut microbiome revealed by metagenomics and culture.</title>
        <authorList>
            <person name="Gilroy R."/>
            <person name="Ravi A."/>
            <person name="Getino M."/>
            <person name="Pursley I."/>
            <person name="Horton D.L."/>
            <person name="Alikhan N.F."/>
            <person name="Baker D."/>
            <person name="Gharbi K."/>
            <person name="Hall N."/>
            <person name="Watson M."/>
            <person name="Adriaenssens E.M."/>
            <person name="Foster-Nyarko E."/>
            <person name="Jarju S."/>
            <person name="Secka A."/>
            <person name="Antonio M."/>
            <person name="Oren A."/>
            <person name="Chaudhuri R.R."/>
            <person name="La Ragione R."/>
            <person name="Hildebrand F."/>
            <person name="Pallen M.J."/>
        </authorList>
    </citation>
    <scope>NUCLEOTIDE SEQUENCE</scope>
    <source>
        <strain evidence="2">CHK123-3438</strain>
    </source>
</reference>
<dbReference type="SMART" id="SM00530">
    <property type="entry name" value="HTH_XRE"/>
    <property type="match status" value="1"/>
</dbReference>
<dbReference type="Pfam" id="PF12844">
    <property type="entry name" value="HTH_19"/>
    <property type="match status" value="1"/>
</dbReference>
<reference evidence="2" key="1">
    <citation type="submission" date="2020-10" db="EMBL/GenBank/DDBJ databases">
        <authorList>
            <person name="Gilroy R."/>
        </authorList>
    </citation>
    <scope>NUCLEOTIDE SEQUENCE</scope>
    <source>
        <strain evidence="2">CHK123-3438</strain>
    </source>
</reference>
<feature type="domain" description="HTH cro/C1-type" evidence="1">
    <location>
        <begin position="5"/>
        <end position="59"/>
    </location>
</feature>
<gene>
    <name evidence="2" type="ORF">IAB60_11090</name>
</gene>
<name>A0A9D1GKW1_9FIRM</name>
<evidence type="ECO:0000313" key="2">
    <source>
        <dbReference type="EMBL" id="HIT42616.1"/>
    </source>
</evidence>
<dbReference type="SUPFAM" id="SSF47413">
    <property type="entry name" value="lambda repressor-like DNA-binding domains"/>
    <property type="match status" value="1"/>
</dbReference>
<dbReference type="EMBL" id="DVKS01000186">
    <property type="protein sequence ID" value="HIT42616.1"/>
    <property type="molecule type" value="Genomic_DNA"/>
</dbReference>
<comment type="caution">
    <text evidence="2">The sequence shown here is derived from an EMBL/GenBank/DDBJ whole genome shotgun (WGS) entry which is preliminary data.</text>
</comment>
<dbReference type="Gene3D" id="1.10.260.40">
    <property type="entry name" value="lambda repressor-like DNA-binding domains"/>
    <property type="match status" value="1"/>
</dbReference>
<evidence type="ECO:0000313" key="3">
    <source>
        <dbReference type="Proteomes" id="UP000886860"/>
    </source>
</evidence>
<proteinExistence type="predicted"/>
<evidence type="ECO:0000259" key="1">
    <source>
        <dbReference type="PROSITE" id="PS50943"/>
    </source>
</evidence>
<dbReference type="InterPro" id="IPR001387">
    <property type="entry name" value="Cro/C1-type_HTH"/>
</dbReference>
<dbReference type="PROSITE" id="PS50943">
    <property type="entry name" value="HTH_CROC1"/>
    <property type="match status" value="1"/>
</dbReference>
<sequence length="130" mass="14767">MNERIKELRKTLGLNQTEFGNRIGIKQGSVAAYESGARVPIDAVVLSICREFNVNESWLRTGEGEMFIQVPEEDETAALVYSLLGPEKNEFYTIILEIIRSYQELSPASQQVILDYAKNVLKNLQKKNED</sequence>
<accession>A0A9D1GKW1</accession>
<dbReference type="GO" id="GO:0003677">
    <property type="term" value="F:DNA binding"/>
    <property type="evidence" value="ECO:0007669"/>
    <property type="project" value="InterPro"/>
</dbReference>
<dbReference type="AlphaFoldDB" id="A0A9D1GKW1"/>
<organism evidence="2 3">
    <name type="scientific">Candidatus Caccovicinus merdipullorum</name>
    <dbReference type="NCBI Taxonomy" id="2840724"/>
    <lineage>
        <taxon>Bacteria</taxon>
        <taxon>Bacillati</taxon>
        <taxon>Bacillota</taxon>
        <taxon>Clostridia</taxon>
        <taxon>Eubacteriales</taxon>
        <taxon>Candidatus Caccovicinus</taxon>
    </lineage>
</organism>
<dbReference type="CDD" id="cd00093">
    <property type="entry name" value="HTH_XRE"/>
    <property type="match status" value="1"/>
</dbReference>
<dbReference type="Proteomes" id="UP000886860">
    <property type="component" value="Unassembled WGS sequence"/>
</dbReference>